<protein>
    <recommendedName>
        <fullName evidence="2">J domain-containing protein</fullName>
    </recommendedName>
</protein>
<proteinExistence type="predicted"/>
<evidence type="ECO:0000313" key="3">
    <source>
        <dbReference type="EMBL" id="OUS49354.1"/>
    </source>
</evidence>
<feature type="compositionally biased region" description="Basic and acidic residues" evidence="1">
    <location>
        <begin position="227"/>
        <end position="250"/>
    </location>
</feature>
<feature type="region of interest" description="Disordered" evidence="1">
    <location>
        <begin position="163"/>
        <end position="305"/>
    </location>
</feature>
<dbReference type="EMBL" id="KZ155771">
    <property type="protein sequence ID" value="OUS49354.1"/>
    <property type="molecule type" value="Genomic_DNA"/>
</dbReference>
<feature type="compositionally biased region" description="Basic and acidic residues" evidence="1">
    <location>
        <begin position="275"/>
        <end position="286"/>
    </location>
</feature>
<dbReference type="AlphaFoldDB" id="A0A1Y5IME9"/>
<sequence length="372" mass="41385">MPRESLRVHYPSSYDEEMEQLRLALEISARTSPQSRARETRDEDVTTSTGRGSGNTRLNDKPGRATRASGKPSVRSSTIDSDDAAPSSDDRVTMAKRLVRRFGVHERDARRVVDVMDGDTARAEDVCLIVSAVKVSVDRAIAYLRDVGWDVELAMSRMLDASKVSPNAAEEREELKRRAESVRRVSGVKTDDSKTVRQNLGDDTGASYRRTESGFSGASFRPPPAARKRDDEAERYHQERWEGEFAERAARATRAKNNLDPSFDRSVPPSNLRPHAREALRARRAAETPQPPRTPSSTSTELDPAALERMDLVDVLTTLGYTPSSSSTTAVRSAFRKAALRFHPDRHAGARDAALRGDVWKVLTHKMDAYAH</sequence>
<dbReference type="Proteomes" id="UP000195557">
    <property type="component" value="Unassembled WGS sequence"/>
</dbReference>
<dbReference type="CDD" id="cd06257">
    <property type="entry name" value="DnaJ"/>
    <property type="match status" value="1"/>
</dbReference>
<dbReference type="RefSeq" id="XP_003078686.2">
    <property type="nucleotide sequence ID" value="XM_003078638.2"/>
</dbReference>
<dbReference type="OMA" id="HRERWES"/>
<feature type="compositionally biased region" description="Low complexity" evidence="1">
    <location>
        <begin position="46"/>
        <end position="57"/>
    </location>
</feature>
<evidence type="ECO:0000256" key="1">
    <source>
        <dbReference type="SAM" id="MobiDB-lite"/>
    </source>
</evidence>
<dbReference type="PROSITE" id="PS50076">
    <property type="entry name" value="DNAJ_2"/>
    <property type="match status" value="1"/>
</dbReference>
<evidence type="ECO:0000259" key="2">
    <source>
        <dbReference type="PROSITE" id="PS50076"/>
    </source>
</evidence>
<dbReference type="Gene3D" id="1.10.287.110">
    <property type="entry name" value="DnaJ domain"/>
    <property type="match status" value="1"/>
</dbReference>
<accession>A0A1Y5IME9</accession>
<dbReference type="KEGG" id="ota:OT_ostta04g01560"/>
<feature type="compositionally biased region" description="Basic and acidic residues" evidence="1">
    <location>
        <begin position="169"/>
        <end position="195"/>
    </location>
</feature>
<dbReference type="SUPFAM" id="SSF46565">
    <property type="entry name" value="Chaperone J-domain"/>
    <property type="match status" value="1"/>
</dbReference>
<feature type="domain" description="J" evidence="2">
    <location>
        <begin position="314"/>
        <end position="372"/>
    </location>
</feature>
<name>A0A1Y5IME9_OSTTA</name>
<dbReference type="InterPro" id="IPR036869">
    <property type="entry name" value="J_dom_sf"/>
</dbReference>
<organism evidence="3">
    <name type="scientific">Ostreococcus tauri</name>
    <name type="common">Marine green alga</name>
    <dbReference type="NCBI Taxonomy" id="70448"/>
    <lineage>
        <taxon>Eukaryota</taxon>
        <taxon>Viridiplantae</taxon>
        <taxon>Chlorophyta</taxon>
        <taxon>Mamiellophyceae</taxon>
        <taxon>Mamiellales</taxon>
        <taxon>Bathycoccaceae</taxon>
        <taxon>Ostreococcus</taxon>
    </lineage>
</organism>
<dbReference type="OrthoDB" id="498970at2759"/>
<gene>
    <name evidence="3" type="ORF">BE221DRAFT_66333</name>
</gene>
<feature type="compositionally biased region" description="Low complexity" evidence="1">
    <location>
        <begin position="76"/>
        <end position="87"/>
    </location>
</feature>
<reference evidence="3" key="1">
    <citation type="submission" date="2017-04" db="EMBL/GenBank/DDBJ databases">
        <title>Population genomics of picophytoplankton unveils novel chromosome hypervariability.</title>
        <authorList>
            <consortium name="DOE Joint Genome Institute"/>
            <person name="Blanc-Mathieu R."/>
            <person name="Krasovec M."/>
            <person name="Hebrard M."/>
            <person name="Yau S."/>
            <person name="Desgranges E."/>
            <person name="Martin J."/>
            <person name="Schackwitz W."/>
            <person name="Kuo A."/>
            <person name="Salin G."/>
            <person name="Donnadieu C."/>
            <person name="Desdevises Y."/>
            <person name="Sanchez-Ferandin S."/>
            <person name="Moreau H."/>
            <person name="Rivals E."/>
            <person name="Grigoriev I.V."/>
            <person name="Grimsley N."/>
            <person name="Eyre-Walker A."/>
            <person name="Piganeau G."/>
        </authorList>
    </citation>
    <scope>NUCLEOTIDE SEQUENCE [LARGE SCALE GENOMIC DNA]</scope>
    <source>
        <strain evidence="3">RCC 1115</strain>
    </source>
</reference>
<dbReference type="InterPro" id="IPR001623">
    <property type="entry name" value="DnaJ_domain"/>
</dbReference>
<feature type="region of interest" description="Disordered" evidence="1">
    <location>
        <begin position="26"/>
        <end position="92"/>
    </location>
</feature>